<dbReference type="EMBL" id="SRLO01000833">
    <property type="protein sequence ID" value="TNN45649.1"/>
    <property type="molecule type" value="Genomic_DNA"/>
</dbReference>
<keyword evidence="2" id="KW-1185">Reference proteome</keyword>
<name>A0A4Z2FWP0_9TELE</name>
<reference evidence="1 2" key="1">
    <citation type="submission" date="2019-03" db="EMBL/GenBank/DDBJ databases">
        <title>First draft genome of Liparis tanakae, snailfish: a comprehensive survey of snailfish specific genes.</title>
        <authorList>
            <person name="Kim W."/>
            <person name="Song I."/>
            <person name="Jeong J.-H."/>
            <person name="Kim D."/>
            <person name="Kim S."/>
            <person name="Ryu S."/>
            <person name="Song J.Y."/>
            <person name="Lee S.K."/>
        </authorList>
    </citation>
    <scope>NUCLEOTIDE SEQUENCE [LARGE SCALE GENOMIC DNA]</scope>
    <source>
        <tissue evidence="1">Muscle</tissue>
    </source>
</reference>
<sequence>MPTSSPWLLIGAAFVQPDGNRLPHELITHISTTVQPGSGFLCWSNFNMSTTVTTDSLPGLLHSISTNIRGRPVGSSRANGTGSSAR</sequence>
<evidence type="ECO:0000313" key="1">
    <source>
        <dbReference type="EMBL" id="TNN45649.1"/>
    </source>
</evidence>
<dbReference type="Proteomes" id="UP000314294">
    <property type="component" value="Unassembled WGS sequence"/>
</dbReference>
<protein>
    <submittedName>
        <fullName evidence="1">Uncharacterized protein</fullName>
    </submittedName>
</protein>
<organism evidence="1 2">
    <name type="scientific">Liparis tanakae</name>
    <name type="common">Tanaka's snailfish</name>
    <dbReference type="NCBI Taxonomy" id="230148"/>
    <lineage>
        <taxon>Eukaryota</taxon>
        <taxon>Metazoa</taxon>
        <taxon>Chordata</taxon>
        <taxon>Craniata</taxon>
        <taxon>Vertebrata</taxon>
        <taxon>Euteleostomi</taxon>
        <taxon>Actinopterygii</taxon>
        <taxon>Neopterygii</taxon>
        <taxon>Teleostei</taxon>
        <taxon>Neoteleostei</taxon>
        <taxon>Acanthomorphata</taxon>
        <taxon>Eupercaria</taxon>
        <taxon>Perciformes</taxon>
        <taxon>Cottioidei</taxon>
        <taxon>Cottales</taxon>
        <taxon>Liparidae</taxon>
        <taxon>Liparis</taxon>
    </lineage>
</organism>
<proteinExistence type="predicted"/>
<gene>
    <name evidence="1" type="ORF">EYF80_044164</name>
</gene>
<accession>A0A4Z2FWP0</accession>
<evidence type="ECO:0000313" key="2">
    <source>
        <dbReference type="Proteomes" id="UP000314294"/>
    </source>
</evidence>
<comment type="caution">
    <text evidence="1">The sequence shown here is derived from an EMBL/GenBank/DDBJ whole genome shotgun (WGS) entry which is preliminary data.</text>
</comment>
<dbReference type="AlphaFoldDB" id="A0A4Z2FWP0"/>